<dbReference type="HAMAP" id="MF_00348">
    <property type="entry name" value="RadA_arch"/>
    <property type="match status" value="1"/>
</dbReference>
<dbReference type="Gene3D" id="3.40.50.300">
    <property type="entry name" value="P-loop containing nucleotide triphosphate hydrolases"/>
    <property type="match status" value="1"/>
</dbReference>
<feature type="domain" description="RecA family profile 2" evidence="12">
    <location>
        <begin position="260"/>
        <end position="319"/>
    </location>
</feature>
<keyword evidence="5 9" id="KW-0067">ATP-binding</keyword>
<dbReference type="SMART" id="SM00382">
    <property type="entry name" value="AAA"/>
    <property type="match status" value="1"/>
</dbReference>
<accession>A0A133V6I8</accession>
<evidence type="ECO:0000256" key="4">
    <source>
        <dbReference type="ARBA" id="ARBA00022763"/>
    </source>
</evidence>
<gene>
    <name evidence="9 13" type="primary">radA</name>
    <name evidence="13" type="ORF">AKJ44_01550</name>
</gene>
<dbReference type="SUPFAM" id="SSF52540">
    <property type="entry name" value="P-loop containing nucleoside triphosphate hydrolases"/>
    <property type="match status" value="1"/>
</dbReference>
<dbReference type="PANTHER" id="PTHR22942:SF30">
    <property type="entry name" value="MEIOTIC RECOMBINATION PROTEIN DMC1_LIM15 HOMOLOG"/>
    <property type="match status" value="1"/>
</dbReference>
<evidence type="ECO:0000256" key="2">
    <source>
        <dbReference type="ARBA" id="ARBA00018144"/>
    </source>
</evidence>
<dbReference type="EMBL" id="LHXY01000015">
    <property type="protein sequence ID" value="KXB02051.1"/>
    <property type="molecule type" value="Genomic_DNA"/>
</dbReference>
<dbReference type="InterPro" id="IPR011938">
    <property type="entry name" value="DNA_recomb/repair_RadA"/>
</dbReference>
<dbReference type="Gene3D" id="1.10.150.20">
    <property type="entry name" value="5' to 3' exonuclease, C-terminal subdomain"/>
    <property type="match status" value="1"/>
</dbReference>
<dbReference type="SUPFAM" id="SSF47794">
    <property type="entry name" value="Rad51 N-terminal domain-like"/>
    <property type="match status" value="1"/>
</dbReference>
<dbReference type="InterPro" id="IPR020588">
    <property type="entry name" value="RecA_ATP-bd"/>
</dbReference>
<keyword evidence="3 9" id="KW-0547">Nucleotide-binding</keyword>
<dbReference type="InterPro" id="IPR003593">
    <property type="entry name" value="AAA+_ATPase"/>
</dbReference>
<evidence type="ECO:0000256" key="9">
    <source>
        <dbReference type="HAMAP-Rule" id="MF_00348"/>
    </source>
</evidence>
<evidence type="ECO:0000256" key="8">
    <source>
        <dbReference type="ARBA" id="ARBA00025684"/>
    </source>
</evidence>
<dbReference type="NCBIfam" id="TIGR02236">
    <property type="entry name" value="recomb_radA"/>
    <property type="match status" value="1"/>
</dbReference>
<protein>
    <recommendedName>
        <fullName evidence="2 9">DNA repair and recombination protein RadA</fullName>
    </recommendedName>
</protein>
<feature type="domain" description="RecA family profile 1" evidence="11">
    <location>
        <begin position="84"/>
        <end position="255"/>
    </location>
</feature>
<dbReference type="FunFam" id="3.40.50.300:FF:002052">
    <property type="entry name" value="DNA repair protein RAD51 homolog"/>
    <property type="match status" value="1"/>
</dbReference>
<evidence type="ECO:0000256" key="7">
    <source>
        <dbReference type="ARBA" id="ARBA00023172"/>
    </source>
</evidence>
<comment type="caution">
    <text evidence="9">Lacks conserved residue(s) required for the propagation of feature annotation.</text>
</comment>
<dbReference type="GO" id="GO:0140664">
    <property type="term" value="F:ATP-dependent DNA damage sensor activity"/>
    <property type="evidence" value="ECO:0007669"/>
    <property type="project" value="InterPro"/>
</dbReference>
<dbReference type="InterPro" id="IPR027417">
    <property type="entry name" value="P-loop_NTPase"/>
</dbReference>
<dbReference type="PROSITE" id="PS50163">
    <property type="entry name" value="RECA_3"/>
    <property type="match status" value="1"/>
</dbReference>
<keyword evidence="6 9" id="KW-0238">DNA-binding</keyword>
<keyword evidence="4 9" id="KW-0227">DNA damage</keyword>
<sequence length="319" mass="34271">MGEDYSRKKMKRLEDLPGVGSATAEKFSESGFDTLESVATATTHELAGAANIGTQTATKIIRSAREAANMGYEKATDLMERRKLVGRISTGSGSLDEMLGGGVETQAITEFFGEFGTGKTQLAHQLSANVQLPPGEGGLEGGVVYIDTENTFRPERISQMAEAVGLDPKGALENIFVARASTTDHQMLLAEKAGEMARDDGVKLLVVDALMSIFRTEYVGRGALAERQQKLGRHLSTLHKLAEGHNLAVLVTNHVMSNPGVFFGDPTKPIGGHVLGHAATGRVYIRKSRKNTRKAKLVDHPSQPPSTVKFKITGEGIRD</sequence>
<evidence type="ECO:0000256" key="1">
    <source>
        <dbReference type="ARBA" id="ARBA00008050"/>
    </source>
</evidence>
<evidence type="ECO:0000313" key="13">
    <source>
        <dbReference type="EMBL" id="KXB02051.1"/>
    </source>
</evidence>
<name>A0A133V6I8_9EURY</name>
<dbReference type="PATRIC" id="fig|1698274.3.peg.167"/>
<dbReference type="InterPro" id="IPR010995">
    <property type="entry name" value="DNA_repair_Rad51/TF_NusA_a-hlx"/>
</dbReference>
<dbReference type="GO" id="GO:0006310">
    <property type="term" value="P:DNA recombination"/>
    <property type="evidence" value="ECO:0007669"/>
    <property type="project" value="UniProtKB-UniRule"/>
</dbReference>
<dbReference type="Proteomes" id="UP000070035">
    <property type="component" value="Unassembled WGS sequence"/>
</dbReference>
<proteinExistence type="inferred from homology"/>
<dbReference type="NCBIfam" id="NF003301">
    <property type="entry name" value="PRK04301.1"/>
    <property type="match status" value="1"/>
</dbReference>
<dbReference type="InterPro" id="IPR016467">
    <property type="entry name" value="DNA_recomb/repair_RecA-like"/>
</dbReference>
<dbReference type="InterPro" id="IPR020587">
    <property type="entry name" value="RecA_monomer-monomer_interface"/>
</dbReference>
<dbReference type="GO" id="GO:0006281">
    <property type="term" value="P:DNA repair"/>
    <property type="evidence" value="ECO:0007669"/>
    <property type="project" value="UniProtKB-UniRule"/>
</dbReference>
<comment type="similarity">
    <text evidence="1 9 10">Belongs to the eukaryotic RecA-like protein family.</text>
</comment>
<dbReference type="PANTHER" id="PTHR22942">
    <property type="entry name" value="RECA/RAD51/RADA DNA STRAND-PAIRING FAMILY MEMBER"/>
    <property type="match status" value="1"/>
</dbReference>
<dbReference type="AlphaFoldDB" id="A0A133V6I8"/>
<reference evidence="13 14" key="1">
    <citation type="journal article" date="2016" name="Sci. Rep.">
        <title>Metabolic traits of an uncultured archaeal lineage -MSBL1- from brine pools of the Red Sea.</title>
        <authorList>
            <person name="Mwirichia R."/>
            <person name="Alam I."/>
            <person name="Rashid M."/>
            <person name="Vinu M."/>
            <person name="Ba-Alawi W."/>
            <person name="Anthony Kamau A."/>
            <person name="Kamanda Ngugi D."/>
            <person name="Goker M."/>
            <person name="Klenk H.P."/>
            <person name="Bajic V."/>
            <person name="Stingl U."/>
        </authorList>
    </citation>
    <scope>NUCLEOTIDE SEQUENCE [LARGE SCALE GENOMIC DNA]</scope>
    <source>
        <strain evidence="13">SCGC-AAA261F17</strain>
    </source>
</reference>
<comment type="caution">
    <text evidence="13">The sequence shown here is derived from an EMBL/GenBank/DDBJ whole genome shotgun (WGS) entry which is preliminary data.</text>
</comment>
<evidence type="ECO:0000256" key="3">
    <source>
        <dbReference type="ARBA" id="ARBA00022741"/>
    </source>
</evidence>
<evidence type="ECO:0000259" key="11">
    <source>
        <dbReference type="PROSITE" id="PS50162"/>
    </source>
</evidence>
<comment type="function">
    <text evidence="8 9 10">Involved in DNA repair and in homologous recombination. Binds and assemble on single-stranded DNA to form a nucleoprotein filament. Hydrolyzes ATP in a ssDNA-dependent manner and promotes DNA strand exchange between homologous DNA molecules.</text>
</comment>
<dbReference type="PROSITE" id="PS50162">
    <property type="entry name" value="RECA_2"/>
    <property type="match status" value="1"/>
</dbReference>
<evidence type="ECO:0000256" key="6">
    <source>
        <dbReference type="ARBA" id="ARBA00023125"/>
    </source>
</evidence>
<keyword evidence="7 9" id="KW-0233">DNA recombination</keyword>
<evidence type="ECO:0000259" key="12">
    <source>
        <dbReference type="PROSITE" id="PS50163"/>
    </source>
</evidence>
<dbReference type="PIRSF" id="PIRSF005856">
    <property type="entry name" value="Rad51"/>
    <property type="match status" value="1"/>
</dbReference>
<dbReference type="Pfam" id="PF08423">
    <property type="entry name" value="Rad51"/>
    <property type="match status" value="1"/>
</dbReference>
<dbReference type="GO" id="GO:0003684">
    <property type="term" value="F:damaged DNA binding"/>
    <property type="evidence" value="ECO:0007669"/>
    <property type="project" value="UniProtKB-UniRule"/>
</dbReference>
<evidence type="ECO:0000256" key="5">
    <source>
        <dbReference type="ARBA" id="ARBA00022840"/>
    </source>
</evidence>
<evidence type="ECO:0000313" key="14">
    <source>
        <dbReference type="Proteomes" id="UP000070035"/>
    </source>
</evidence>
<evidence type="ECO:0000256" key="10">
    <source>
        <dbReference type="PIRNR" id="PIRNR005856"/>
    </source>
</evidence>
<organism evidence="13 14">
    <name type="scientific">candidate division MSBL1 archaeon SCGC-AAA261F17</name>
    <dbReference type="NCBI Taxonomy" id="1698274"/>
    <lineage>
        <taxon>Archaea</taxon>
        <taxon>Methanobacteriati</taxon>
        <taxon>Methanobacteriota</taxon>
        <taxon>candidate division MSBL1</taxon>
    </lineage>
</organism>
<dbReference type="InterPro" id="IPR013632">
    <property type="entry name" value="Rad51_C"/>
</dbReference>
<dbReference type="Pfam" id="PF14520">
    <property type="entry name" value="HHH_5"/>
    <property type="match status" value="1"/>
</dbReference>
<keyword evidence="14" id="KW-1185">Reference proteome</keyword>
<dbReference type="GO" id="GO:0005524">
    <property type="term" value="F:ATP binding"/>
    <property type="evidence" value="ECO:0007669"/>
    <property type="project" value="UniProtKB-UniRule"/>
</dbReference>